<keyword evidence="5" id="KW-0406">Ion transport</keyword>
<dbReference type="InterPro" id="IPR006037">
    <property type="entry name" value="RCK_C"/>
</dbReference>
<dbReference type="InterPro" id="IPR036721">
    <property type="entry name" value="RCK_C_sf"/>
</dbReference>
<keyword evidence="2" id="KW-0813">Transport</keyword>
<name>A0A645BTQ0_9ZZZZ</name>
<dbReference type="SUPFAM" id="SSF81340">
    <property type="entry name" value="Clc chloride channel"/>
    <property type="match status" value="1"/>
</dbReference>
<dbReference type="InterPro" id="IPR050368">
    <property type="entry name" value="ClC-type_chloride_channel"/>
</dbReference>
<comment type="caution">
    <text evidence="12">The sequence shown here is derived from an EMBL/GenBank/DDBJ whole genome shotgun (WGS) entry which is preliminary data.</text>
</comment>
<keyword evidence="7" id="KW-0869">Chloride channel</keyword>
<keyword evidence="6 10" id="KW-0472">Membrane</keyword>
<accession>A0A645BTQ0</accession>
<evidence type="ECO:0000256" key="5">
    <source>
        <dbReference type="ARBA" id="ARBA00023065"/>
    </source>
</evidence>
<keyword evidence="3 10" id="KW-0812">Transmembrane</keyword>
<evidence type="ECO:0000256" key="3">
    <source>
        <dbReference type="ARBA" id="ARBA00022692"/>
    </source>
</evidence>
<dbReference type="Gene3D" id="3.30.70.1450">
    <property type="entry name" value="Regulator of K+ conductance, C-terminal domain"/>
    <property type="match status" value="1"/>
</dbReference>
<evidence type="ECO:0000256" key="7">
    <source>
        <dbReference type="ARBA" id="ARBA00023173"/>
    </source>
</evidence>
<dbReference type="Gene3D" id="1.10.3080.10">
    <property type="entry name" value="Clc chloride channel"/>
    <property type="match status" value="1"/>
</dbReference>
<evidence type="ECO:0000313" key="12">
    <source>
        <dbReference type="EMBL" id="MPM66613.1"/>
    </source>
</evidence>
<dbReference type="InterPro" id="IPR014743">
    <property type="entry name" value="Cl-channel_core"/>
</dbReference>
<dbReference type="PANTHER" id="PTHR43427:SF6">
    <property type="entry name" value="CHLORIDE CHANNEL PROTEIN CLC-E"/>
    <property type="match status" value="1"/>
</dbReference>
<dbReference type="AlphaFoldDB" id="A0A645BTQ0"/>
<gene>
    <name evidence="12" type="primary">clcA_11</name>
    <name evidence="12" type="ORF">SDC9_113523</name>
</gene>
<dbReference type="InterPro" id="IPR001807">
    <property type="entry name" value="ClC"/>
</dbReference>
<evidence type="ECO:0000259" key="11">
    <source>
        <dbReference type="PROSITE" id="PS51202"/>
    </source>
</evidence>
<evidence type="ECO:0000256" key="10">
    <source>
        <dbReference type="SAM" id="Phobius"/>
    </source>
</evidence>
<evidence type="ECO:0000256" key="2">
    <source>
        <dbReference type="ARBA" id="ARBA00022448"/>
    </source>
</evidence>
<reference evidence="12" key="1">
    <citation type="submission" date="2019-08" db="EMBL/GenBank/DDBJ databases">
        <authorList>
            <person name="Kucharzyk K."/>
            <person name="Murdoch R.W."/>
            <person name="Higgins S."/>
            <person name="Loffler F."/>
        </authorList>
    </citation>
    <scope>NUCLEOTIDE SEQUENCE</scope>
</reference>
<dbReference type="PROSITE" id="PS51202">
    <property type="entry name" value="RCK_C"/>
    <property type="match status" value="1"/>
</dbReference>
<feature type="transmembrane region" description="Helical" evidence="10">
    <location>
        <begin position="91"/>
        <end position="111"/>
    </location>
</feature>
<keyword evidence="8" id="KW-0868">Chloride</keyword>
<feature type="transmembrane region" description="Helical" evidence="10">
    <location>
        <begin position="65"/>
        <end position="85"/>
    </location>
</feature>
<dbReference type="PANTHER" id="PTHR43427">
    <property type="entry name" value="CHLORIDE CHANNEL PROTEIN CLC-E"/>
    <property type="match status" value="1"/>
</dbReference>
<comment type="subcellular location">
    <subcellularLocation>
        <location evidence="1">Membrane</location>
        <topology evidence="1">Multi-pass membrane protein</topology>
    </subcellularLocation>
</comment>
<evidence type="ECO:0000256" key="1">
    <source>
        <dbReference type="ARBA" id="ARBA00004141"/>
    </source>
</evidence>
<organism evidence="12">
    <name type="scientific">bioreactor metagenome</name>
    <dbReference type="NCBI Taxonomy" id="1076179"/>
    <lineage>
        <taxon>unclassified sequences</taxon>
        <taxon>metagenomes</taxon>
        <taxon>ecological metagenomes</taxon>
    </lineage>
</organism>
<dbReference type="SUPFAM" id="SSF116726">
    <property type="entry name" value="TrkA C-terminal domain-like"/>
    <property type="match status" value="1"/>
</dbReference>
<sequence>MGLVGALYNFTLIGTQKLYRKLPIPMWMRIVIPFICAAGIGFFLPEIMGGGHDVIEALHAGEYTLGFMVVLLIGKFLFSMVSYSSGAPGGIFFPLLVIGSLTGGIVGKLLIAPLGLDEAFLVNFMLLGMVGMFAGVVRAPVTGIVLVTEMSGSLTQLAGLTIVAATASIVADYLKSEPIYESLLKSMQGIEKAPECAHEEHHVIEIPVSLSSPLSDVMVRDITWPENCLVISILRGGRDRAEIPKGDTVIRAGDTVFLACPADMEPKLRNNFLENFS</sequence>
<evidence type="ECO:0000256" key="4">
    <source>
        <dbReference type="ARBA" id="ARBA00022989"/>
    </source>
</evidence>
<feature type="transmembrane region" description="Helical" evidence="10">
    <location>
        <begin position="120"/>
        <end position="141"/>
    </location>
</feature>
<feature type="domain" description="RCK C-terminal" evidence="11">
    <location>
        <begin position="191"/>
        <end position="274"/>
    </location>
</feature>
<protein>
    <submittedName>
        <fullName evidence="12">H(+)/Cl(-) exchange transporter ClcA</fullName>
    </submittedName>
</protein>
<evidence type="ECO:0000256" key="9">
    <source>
        <dbReference type="ARBA" id="ARBA00023303"/>
    </source>
</evidence>
<feature type="transmembrane region" description="Helical" evidence="10">
    <location>
        <begin position="26"/>
        <end position="44"/>
    </location>
</feature>
<dbReference type="GO" id="GO:0006813">
    <property type="term" value="P:potassium ion transport"/>
    <property type="evidence" value="ECO:0007669"/>
    <property type="project" value="InterPro"/>
</dbReference>
<dbReference type="EMBL" id="VSSQ01021192">
    <property type="protein sequence ID" value="MPM66613.1"/>
    <property type="molecule type" value="Genomic_DNA"/>
</dbReference>
<dbReference type="GO" id="GO:0008324">
    <property type="term" value="F:monoatomic cation transmembrane transporter activity"/>
    <property type="evidence" value="ECO:0007669"/>
    <property type="project" value="InterPro"/>
</dbReference>
<keyword evidence="9" id="KW-0407">Ion channel</keyword>
<keyword evidence="4 10" id="KW-1133">Transmembrane helix</keyword>
<evidence type="ECO:0000256" key="6">
    <source>
        <dbReference type="ARBA" id="ARBA00023136"/>
    </source>
</evidence>
<dbReference type="Pfam" id="PF02080">
    <property type="entry name" value="TrkA_C"/>
    <property type="match status" value="1"/>
</dbReference>
<dbReference type="Pfam" id="PF00654">
    <property type="entry name" value="Voltage_CLC"/>
    <property type="match status" value="1"/>
</dbReference>
<dbReference type="GO" id="GO:0005254">
    <property type="term" value="F:chloride channel activity"/>
    <property type="evidence" value="ECO:0007669"/>
    <property type="project" value="UniProtKB-KW"/>
</dbReference>
<evidence type="ECO:0000256" key="8">
    <source>
        <dbReference type="ARBA" id="ARBA00023214"/>
    </source>
</evidence>
<dbReference type="GO" id="GO:0034707">
    <property type="term" value="C:chloride channel complex"/>
    <property type="evidence" value="ECO:0007669"/>
    <property type="project" value="UniProtKB-KW"/>
</dbReference>
<proteinExistence type="predicted"/>